<evidence type="ECO:0000313" key="2">
    <source>
        <dbReference type="EMBL" id="THW56689.1"/>
    </source>
</evidence>
<dbReference type="Proteomes" id="UP000310421">
    <property type="component" value="Unassembled WGS sequence"/>
</dbReference>
<reference evidence="2 3" key="1">
    <citation type="submission" date="2018-10" db="EMBL/GenBank/DDBJ databases">
        <title>Fifty Aureobasidium pullulans genomes reveal a recombining polyextremotolerant generalist.</title>
        <authorList>
            <person name="Gostincar C."/>
            <person name="Turk M."/>
            <person name="Zajc J."/>
            <person name="Gunde-Cimerman N."/>
        </authorList>
    </citation>
    <scope>NUCLEOTIDE SEQUENCE [LARGE SCALE GENOMIC DNA]</scope>
    <source>
        <strain evidence="2 3">EXF-10751</strain>
    </source>
</reference>
<evidence type="ECO:0000313" key="3">
    <source>
        <dbReference type="Proteomes" id="UP000310421"/>
    </source>
</evidence>
<accession>A0A4S8WH72</accession>
<dbReference type="EMBL" id="QZAN01000141">
    <property type="protein sequence ID" value="THW56689.1"/>
    <property type="molecule type" value="Genomic_DNA"/>
</dbReference>
<dbReference type="AlphaFoldDB" id="A0A4S8WH72"/>
<evidence type="ECO:0000256" key="1">
    <source>
        <dbReference type="SAM" id="Phobius"/>
    </source>
</evidence>
<keyword evidence="1" id="KW-1133">Transmembrane helix</keyword>
<keyword evidence="1" id="KW-0812">Transmembrane</keyword>
<comment type="caution">
    <text evidence="2">The sequence shown here is derived from an EMBL/GenBank/DDBJ whole genome shotgun (WGS) entry which is preliminary data.</text>
</comment>
<feature type="transmembrane region" description="Helical" evidence="1">
    <location>
        <begin position="39"/>
        <end position="61"/>
    </location>
</feature>
<gene>
    <name evidence="2" type="ORF">D6D20_08540</name>
</gene>
<evidence type="ECO:0008006" key="4">
    <source>
        <dbReference type="Google" id="ProtNLM"/>
    </source>
</evidence>
<sequence length="218" mass="24160">MIHSLLVSTLDFLLYKPQITSKPRPIQNYLKELFRRQNITMHFSTSIFAALIALATASPIIDRAPTINTTQPFYLLTTTTPTYTSNSSLLPNVSLTTLFDPYYQPNYLLRLIAPGYGSVPQFTLSNGVLHTPGQGPHGIGNYIFNSSDVHTGSELEFRAQFEGEGDLSLERGYLLGVNGSSDGWTICVEELGQRVIEWKGTDEGCTQTYIQAALTVPY</sequence>
<proteinExistence type="predicted"/>
<organism evidence="2 3">
    <name type="scientific">Aureobasidium pullulans</name>
    <name type="common">Black yeast</name>
    <name type="synonym">Pullularia pullulans</name>
    <dbReference type="NCBI Taxonomy" id="5580"/>
    <lineage>
        <taxon>Eukaryota</taxon>
        <taxon>Fungi</taxon>
        <taxon>Dikarya</taxon>
        <taxon>Ascomycota</taxon>
        <taxon>Pezizomycotina</taxon>
        <taxon>Dothideomycetes</taxon>
        <taxon>Dothideomycetidae</taxon>
        <taxon>Dothideales</taxon>
        <taxon>Saccotheciaceae</taxon>
        <taxon>Aureobasidium</taxon>
    </lineage>
</organism>
<protein>
    <recommendedName>
        <fullName evidence="4">Pullulan synthetase</fullName>
    </recommendedName>
</protein>
<name>A0A4S8WH72_AURPU</name>
<keyword evidence="1" id="KW-0472">Membrane</keyword>